<evidence type="ECO:0000313" key="2">
    <source>
        <dbReference type="Proteomes" id="UP000185860"/>
    </source>
</evidence>
<reference evidence="1 2" key="1">
    <citation type="submission" date="2016-11" db="EMBL/GenBank/DDBJ databases">
        <title>Draft Genome Sequences of Nine Cyanobacterial Strains from Diverse Habitats.</title>
        <authorList>
            <person name="Zhu T."/>
            <person name="Hou S."/>
            <person name="Lu X."/>
            <person name="Hess W.R."/>
        </authorList>
    </citation>
    <scope>NUCLEOTIDE SEQUENCE [LARGE SCALE GENOMIC DNA]</scope>
    <source>
        <strain evidence="1 2">IAM M-71</strain>
    </source>
</reference>
<sequence length="62" mass="7353">MIRIFSIWLSLILYQKLFRKSFLGFVEQQTESLTVYQIQSSQLRNLLSTVINDLINIFIEAK</sequence>
<name>A0A1U7I6I1_9CYAN</name>
<evidence type="ECO:0000313" key="1">
    <source>
        <dbReference type="EMBL" id="OKH31890.1"/>
    </source>
</evidence>
<dbReference type="Proteomes" id="UP000185860">
    <property type="component" value="Unassembled WGS sequence"/>
</dbReference>
<dbReference type="AlphaFoldDB" id="A0A1U7I6I1"/>
<proteinExistence type="predicted"/>
<protein>
    <submittedName>
        <fullName evidence="1">Uncharacterized protein</fullName>
    </submittedName>
</protein>
<dbReference type="EMBL" id="MRCE01000045">
    <property type="protein sequence ID" value="OKH31890.1"/>
    <property type="molecule type" value="Genomic_DNA"/>
</dbReference>
<organism evidence="1 2">
    <name type="scientific">[Phormidium ambiguum] IAM M-71</name>
    <dbReference type="NCBI Taxonomy" id="454136"/>
    <lineage>
        <taxon>Bacteria</taxon>
        <taxon>Bacillati</taxon>
        <taxon>Cyanobacteriota</taxon>
        <taxon>Cyanophyceae</taxon>
        <taxon>Oscillatoriophycideae</taxon>
        <taxon>Aerosakkonematales</taxon>
        <taxon>Aerosakkonemataceae</taxon>
        <taxon>Floridanema</taxon>
    </lineage>
</organism>
<gene>
    <name evidence="1" type="ORF">NIES2119_27710</name>
</gene>
<accession>A0A1U7I6I1</accession>
<comment type="caution">
    <text evidence="1">The sequence shown here is derived from an EMBL/GenBank/DDBJ whole genome shotgun (WGS) entry which is preliminary data.</text>
</comment>